<dbReference type="Proteomes" id="UP001054902">
    <property type="component" value="Unassembled WGS sequence"/>
</dbReference>
<keyword evidence="3" id="KW-1185">Reference proteome</keyword>
<gene>
    <name evidence="2" type="ORF">CTEN210_01454</name>
</gene>
<evidence type="ECO:0000256" key="1">
    <source>
        <dbReference type="SAM" id="MobiDB-lite"/>
    </source>
</evidence>
<sequence length="309" mass="34987">MNQPPSAIRIGRFNSFSNAPNFPSASTATSPKKVQLPMEPSTQVFNYIAEKDESSEPHHKNTLRLFIKGFGKSGTILTRCTASSIFITKKWTKSYWLHVYPATIKIFDSKEKMEEWKKMYDPENPNSTNNSAKKLFIKSINFDTQGKLQRKIARHQEKAKGVKTTQDPNAFNEYQYGGPLCYAMEDVQSKFYRTQKNEVLHTCKLSYCSNTGRTIAIAFGSANSDELKNIRSIMRYCIRLVRKASKKRPAVSSSKSTSSPRITDDASVMSGMTHGAMSVVSATEYGQDTMKERDLKIMKRRDAKMVYAS</sequence>
<dbReference type="AlphaFoldDB" id="A0AAD3CH07"/>
<protein>
    <submittedName>
        <fullName evidence="2">Uncharacterized protein</fullName>
    </submittedName>
</protein>
<evidence type="ECO:0000313" key="3">
    <source>
        <dbReference type="Proteomes" id="UP001054902"/>
    </source>
</evidence>
<feature type="region of interest" description="Disordered" evidence="1">
    <location>
        <begin position="248"/>
        <end position="267"/>
    </location>
</feature>
<evidence type="ECO:0000313" key="2">
    <source>
        <dbReference type="EMBL" id="GFH44980.1"/>
    </source>
</evidence>
<accession>A0AAD3CH07</accession>
<reference evidence="2 3" key="1">
    <citation type="journal article" date="2021" name="Sci. Rep.">
        <title>The genome of the diatom Chaetoceros tenuissimus carries an ancient integrated fragment of an extant virus.</title>
        <authorList>
            <person name="Hongo Y."/>
            <person name="Kimura K."/>
            <person name="Takaki Y."/>
            <person name="Yoshida Y."/>
            <person name="Baba S."/>
            <person name="Kobayashi G."/>
            <person name="Nagasaki K."/>
            <person name="Hano T."/>
            <person name="Tomaru Y."/>
        </authorList>
    </citation>
    <scope>NUCLEOTIDE SEQUENCE [LARGE SCALE GENOMIC DNA]</scope>
    <source>
        <strain evidence="2 3">NIES-3715</strain>
    </source>
</reference>
<organism evidence="2 3">
    <name type="scientific">Chaetoceros tenuissimus</name>
    <dbReference type="NCBI Taxonomy" id="426638"/>
    <lineage>
        <taxon>Eukaryota</taxon>
        <taxon>Sar</taxon>
        <taxon>Stramenopiles</taxon>
        <taxon>Ochrophyta</taxon>
        <taxon>Bacillariophyta</taxon>
        <taxon>Coscinodiscophyceae</taxon>
        <taxon>Chaetocerotophycidae</taxon>
        <taxon>Chaetocerotales</taxon>
        <taxon>Chaetocerotaceae</taxon>
        <taxon>Chaetoceros</taxon>
    </lineage>
</organism>
<dbReference type="EMBL" id="BLLK01000020">
    <property type="protein sequence ID" value="GFH44980.1"/>
    <property type="molecule type" value="Genomic_DNA"/>
</dbReference>
<proteinExistence type="predicted"/>
<comment type="caution">
    <text evidence="2">The sequence shown here is derived from an EMBL/GenBank/DDBJ whole genome shotgun (WGS) entry which is preliminary data.</text>
</comment>
<name>A0AAD3CH07_9STRA</name>